<keyword evidence="4" id="KW-1185">Reference proteome</keyword>
<dbReference type="GO" id="GO:0003677">
    <property type="term" value="F:DNA binding"/>
    <property type="evidence" value="ECO:0007669"/>
    <property type="project" value="InterPro"/>
</dbReference>
<dbReference type="InterPro" id="IPR025457">
    <property type="entry name" value="DUF4277"/>
</dbReference>
<dbReference type="Pfam" id="PF14104">
    <property type="entry name" value="DUF4277"/>
    <property type="match status" value="1"/>
</dbReference>
<reference evidence="4" key="1">
    <citation type="submission" date="2011-12" db="EMBL/GenBank/DDBJ databases">
        <title>The complete genome of chromosome of Sulfobacillus acidophilus DSM 10332.</title>
        <authorList>
            <person name="Lucas S."/>
            <person name="Han J."/>
            <person name="Lapidus A."/>
            <person name="Bruce D."/>
            <person name="Goodwin L."/>
            <person name="Pitluck S."/>
            <person name="Peters L."/>
            <person name="Kyrpides N."/>
            <person name="Mavromatis K."/>
            <person name="Ivanova N."/>
            <person name="Mikhailova N."/>
            <person name="Chertkov O."/>
            <person name="Saunders E."/>
            <person name="Detter J.C."/>
            <person name="Tapia R."/>
            <person name="Han C."/>
            <person name="Land M."/>
            <person name="Hauser L."/>
            <person name="Markowitz V."/>
            <person name="Cheng J.-F."/>
            <person name="Hugenholtz P."/>
            <person name="Woyke T."/>
            <person name="Wu D."/>
            <person name="Pukall R."/>
            <person name="Gehrich-Schroeter G."/>
            <person name="Schneider S."/>
            <person name="Klenk H.-P."/>
            <person name="Eisen J.A."/>
        </authorList>
    </citation>
    <scope>NUCLEOTIDE SEQUENCE [LARGE SCALE GENOMIC DNA]</scope>
    <source>
        <strain evidence="4">ATCC 700253 / DSM 10332 / NAL</strain>
    </source>
</reference>
<dbReference type="KEGG" id="sap:Sulac_0075"/>
<feature type="domain" description="DUF4277" evidence="2">
    <location>
        <begin position="17"/>
        <end position="115"/>
    </location>
</feature>
<feature type="domain" description="Transposase IS4-like" evidence="1">
    <location>
        <begin position="136"/>
        <end position="472"/>
    </location>
</feature>
<dbReference type="InterPro" id="IPR047654">
    <property type="entry name" value="IS1634_transpos"/>
</dbReference>
<dbReference type="InterPro" id="IPR012337">
    <property type="entry name" value="RNaseH-like_sf"/>
</dbReference>
<reference evidence="3 4" key="2">
    <citation type="journal article" date="2012" name="Stand. Genomic Sci.">
        <title>Complete genome sequence of the moderately thermophilic mineral-sulfide-oxidizing firmicute Sulfobacillus acidophilus type strain (NAL(T)).</title>
        <authorList>
            <person name="Anderson I."/>
            <person name="Chertkov O."/>
            <person name="Chen A."/>
            <person name="Saunders E."/>
            <person name="Lapidus A."/>
            <person name="Nolan M."/>
            <person name="Lucas S."/>
            <person name="Hammon N."/>
            <person name="Deshpande S."/>
            <person name="Cheng J.F."/>
            <person name="Han C."/>
            <person name="Tapia R."/>
            <person name="Goodwin L.A."/>
            <person name="Pitluck S."/>
            <person name="Liolios K."/>
            <person name="Pagani I."/>
            <person name="Ivanova N."/>
            <person name="Mikhailova N."/>
            <person name="Pati A."/>
            <person name="Palaniappan K."/>
            <person name="Land M."/>
            <person name="Pan C."/>
            <person name="Rohde M."/>
            <person name="Pukall R."/>
            <person name="Goker M."/>
            <person name="Detter J.C."/>
            <person name="Woyke T."/>
            <person name="Bristow J."/>
            <person name="Eisen J.A."/>
            <person name="Markowitz V."/>
            <person name="Hugenholtz P."/>
            <person name="Kyrpides N.C."/>
            <person name="Klenk H.P."/>
            <person name="Mavromatis K."/>
        </authorList>
    </citation>
    <scope>NUCLEOTIDE SEQUENCE [LARGE SCALE GENOMIC DNA]</scope>
    <source>
        <strain evidence="4">ATCC 700253 / DSM 10332 / NAL</strain>
    </source>
</reference>
<sequence length="560" mass="61319">MSNNLRMNTPDIVGAGPVIRALCEEIGLVAAIDQCVQWDPERCHLSPGERILALVINVLTARQPLYRVHEPLALTDTPLLLGAGITATDLTDDALGRALDKIAAAGGATVFSAVAARALLHDRVWYPDGPLFVHWDSTTRSVYGTYPDAGSGSGVTPAYGHSKDHRPDLRPMILTLLGTREGIPVVGTVQEGNRSDKTLNAEMVAALDDDFSPTQLRQLVYVADSALVTGPNLELLAERQLRFLSRLPDTYHVAADVKAAAWAADVWRPLGRIGVRADAATYQASEQHGQIEGRDYRLVVYRSSHLDRRKAQTLDRAVTREFQQLTRTAAAFGARTFACAADAEAAGAQWQATAVWHTVSTTVVAETVPQKRPTRGRPRAQAPAPPTITRYRVQPTVGSPDPDRLQAARERASTFVLITNLAAEDFDARRLLEEYKGQTVIEQRFHFLKDPAFVDALFVQKPERVEALGDVLLLACLVLSLLERRVRQGPPLPTPSRGRLARPTGQEILHHLRPLVVIRGHDQTRQLVVPPLYQKTVSAILAAAGFTAAIYTQIPERRTG</sequence>
<dbReference type="STRING" id="679936.Sulac_0075"/>
<dbReference type="NCBIfam" id="NF033559">
    <property type="entry name" value="transpos_IS1634"/>
    <property type="match status" value="1"/>
</dbReference>
<dbReference type="PATRIC" id="fig|679936.5.peg.80"/>
<dbReference type="HOGENOM" id="CLU_034349_3_0_9"/>
<proteinExistence type="predicted"/>
<dbReference type="EMBL" id="CP003179">
    <property type="protein sequence ID" value="AEW03648.1"/>
    <property type="molecule type" value="Genomic_DNA"/>
</dbReference>
<evidence type="ECO:0000259" key="2">
    <source>
        <dbReference type="Pfam" id="PF14104"/>
    </source>
</evidence>
<dbReference type="Pfam" id="PF01609">
    <property type="entry name" value="DDE_Tnp_1"/>
    <property type="match status" value="1"/>
</dbReference>
<dbReference type="PANTHER" id="PTHR34614">
    <property type="match status" value="1"/>
</dbReference>
<dbReference type="GO" id="GO:0006313">
    <property type="term" value="P:DNA transposition"/>
    <property type="evidence" value="ECO:0007669"/>
    <property type="project" value="InterPro"/>
</dbReference>
<dbReference type="Proteomes" id="UP000005439">
    <property type="component" value="Chromosome"/>
</dbReference>
<dbReference type="SUPFAM" id="SSF53098">
    <property type="entry name" value="Ribonuclease H-like"/>
    <property type="match status" value="1"/>
</dbReference>
<organism evidence="3 4">
    <name type="scientific">Sulfobacillus acidophilus (strain ATCC 700253 / DSM 10332 / NAL)</name>
    <dbReference type="NCBI Taxonomy" id="679936"/>
    <lineage>
        <taxon>Bacteria</taxon>
        <taxon>Bacillati</taxon>
        <taxon>Bacillota</taxon>
        <taxon>Clostridia</taxon>
        <taxon>Eubacteriales</taxon>
        <taxon>Clostridiales Family XVII. Incertae Sedis</taxon>
        <taxon>Sulfobacillus</taxon>
    </lineage>
</organism>
<evidence type="ECO:0000259" key="1">
    <source>
        <dbReference type="Pfam" id="PF01609"/>
    </source>
</evidence>
<protein>
    <submittedName>
        <fullName evidence="3">Transposase IS4 family protein</fullName>
    </submittedName>
</protein>
<gene>
    <name evidence="3" type="ordered locus">Sulac_0075</name>
</gene>
<dbReference type="InterPro" id="IPR002559">
    <property type="entry name" value="Transposase_11"/>
</dbReference>
<evidence type="ECO:0000313" key="3">
    <source>
        <dbReference type="EMBL" id="AEW03648.1"/>
    </source>
</evidence>
<dbReference type="GO" id="GO:0004803">
    <property type="term" value="F:transposase activity"/>
    <property type="evidence" value="ECO:0007669"/>
    <property type="project" value="InterPro"/>
</dbReference>
<dbReference type="AlphaFoldDB" id="G8TVK9"/>
<dbReference type="PANTHER" id="PTHR34614:SF2">
    <property type="entry name" value="TRANSPOSASE IS4-LIKE DOMAIN-CONTAINING PROTEIN"/>
    <property type="match status" value="1"/>
</dbReference>
<accession>G8TVK9</accession>
<evidence type="ECO:0000313" key="4">
    <source>
        <dbReference type="Proteomes" id="UP000005439"/>
    </source>
</evidence>
<name>G8TVK9_SULAD</name>